<sequence>MGLLNTVSKIISGLSGVEDYKAANKLLQTTAGYPSLTALLPYRYYDDETKMFINANSVGYILELAPLSGANQDIMASLDEAFRKRLERNVPVTFYMMASKCVSNILDANMNSKMWQGELAPGLNKITKAYYERAALKGFETTEEVDYPLYLRNYRVFAVVGKRRMRSDKGSLNILAASRESFVSALRGAKIGSRVVNVTEFLSAFRETANYRPGQVVPSDGDYDDFENISRQLLETTNEIEVHEDYLRQRMRMRDHDKIVDVPGEDKENGIVTSRIVNLNINKNPKAFALWQSADNLHNLVNPAFGISCPFVITFTIEIEDQVKTQNEAFRKETDLAKKANSAYAKLIPSTIRAYNEWRGIREELSKNEGSLCKYYFNVTLFTPDDDIALQTCEQEAITLYRKNGIQIQPAKYQQMRNYLTTLPFMIQEDLWDDLKKTGAALRSTAFSALNLLPVVSESTLSGSGSPIPSYRGQAAFLDIFDDNSEASNFNVAVTGTSGAGKSFMIQEMLRQVLNSGGFGVVIDIGESYKNYCLQAGGVYLQGDTLRFNPWADVENIKDESESIGRLMAVLASPSGEIDDVSQEILNKAVVYSWEKGNGKGKVDYVVEYLSNKDVLENYKDKPTILSRMAELCELLERYCTWGSDGEFFNSDNPTLSHDTKFAVLELGTLESRPKLMSAVLFSIILAVQHKMYRTSRNFKKICIIDEAWKLLAGDNEAASKFIEQGYRTVRRHNGCFVTITQGISDFVGVKDKAPSPAASAAWMNSGTKITLLQSKETFVEFLKDNPDFYTEQEKSVIEGFRKAKLRGFSSVLIQSGGHSSFHRLFVDPVTRAMFSSAAKDFAFMSEKQEAGASSEEAALMLAEKIFGRELKELERWANINN</sequence>
<dbReference type="HOGENOM" id="CLU_007815_0_0_6"/>
<dbReference type="AlphaFoldDB" id="B2VB11"/>
<evidence type="ECO:0000259" key="1">
    <source>
        <dbReference type="Pfam" id="PF19044"/>
    </source>
</evidence>
<evidence type="ECO:0000313" key="3">
    <source>
        <dbReference type="Proteomes" id="UP000001726"/>
    </source>
</evidence>
<dbReference type="InterPro" id="IPR053155">
    <property type="entry name" value="F-pilin_assembly_TraC"/>
</dbReference>
<evidence type="ECO:0000313" key="2">
    <source>
        <dbReference type="EMBL" id="CAO94959.1"/>
    </source>
</evidence>
<name>B2VB11_ERWT9</name>
<dbReference type="PANTHER" id="PTHR38467:SF1">
    <property type="entry name" value="CONJUGATIVE TRANSFER: ASSEMBLY"/>
    <property type="match status" value="1"/>
</dbReference>
<dbReference type="Pfam" id="PF19044">
    <property type="entry name" value="P-loop_TraG"/>
    <property type="match status" value="1"/>
</dbReference>
<dbReference type="Gene3D" id="3.40.50.300">
    <property type="entry name" value="P-loop containing nucleotide triphosphate hydrolases"/>
    <property type="match status" value="1"/>
</dbReference>
<dbReference type="KEGG" id="eta:ETA_pET450150"/>
<keyword evidence="2" id="KW-0614">Plasmid</keyword>
<geneLocation type="plasmid" evidence="2 3">
    <name>pET45</name>
</geneLocation>
<dbReference type="RefSeq" id="WP_012443476.1">
    <property type="nucleotide sequence ID" value="NC_010699.1"/>
</dbReference>
<dbReference type="EMBL" id="CU468132">
    <property type="protein sequence ID" value="CAO94959.1"/>
    <property type="molecule type" value="Genomic_DNA"/>
</dbReference>
<dbReference type="NCBIfam" id="NF010278">
    <property type="entry name" value="PRK13721.1"/>
    <property type="match status" value="1"/>
</dbReference>
<protein>
    <submittedName>
        <fullName evidence="2">TraC protein</fullName>
    </submittedName>
</protein>
<accession>B2VB11</accession>
<dbReference type="InterPro" id="IPR014117">
    <property type="entry name" value="TraC-F-type"/>
</dbReference>
<dbReference type="InterPro" id="IPR027417">
    <property type="entry name" value="P-loop_NTPase"/>
</dbReference>
<organism evidence="2 3">
    <name type="scientific">Erwinia tasmaniensis (strain DSM 17950 / CFBP 7177 / CIP 109463 / NCPPB 4357 / Et1/99)</name>
    <dbReference type="NCBI Taxonomy" id="465817"/>
    <lineage>
        <taxon>Bacteria</taxon>
        <taxon>Pseudomonadati</taxon>
        <taxon>Pseudomonadota</taxon>
        <taxon>Gammaproteobacteria</taxon>
        <taxon>Enterobacterales</taxon>
        <taxon>Erwiniaceae</taxon>
        <taxon>Erwinia</taxon>
    </lineage>
</organism>
<dbReference type="InterPro" id="IPR043964">
    <property type="entry name" value="P-loop_TraG"/>
</dbReference>
<feature type="domain" description="TraG P-loop" evidence="1">
    <location>
        <begin position="473"/>
        <end position="862"/>
    </location>
</feature>
<dbReference type="InterPro" id="IPR025955">
    <property type="entry name" value="TraC/Conjuga_ATPase"/>
</dbReference>
<reference evidence="2 3" key="1">
    <citation type="journal article" date="2008" name="Environ. Microbiol.">
        <title>The genome of Erwinia tasmaniensis strain Et1/99, a non-pathogenic bacterium in the genus Erwinia.</title>
        <authorList>
            <person name="Kube M."/>
            <person name="Migdoll A.M."/>
            <person name="Mueller I."/>
            <person name="Kuhl H."/>
            <person name="Beck A."/>
            <person name="Reinhardt R."/>
            <person name="Geider K."/>
        </authorList>
    </citation>
    <scope>NUCLEOTIDE SEQUENCE [LARGE SCALE GENOMIC DNA]</scope>
    <source>
        <strain evidence="3">DSM 17950 / CFBP 7177 / CIP 109463 / NCPPB 4357 / Et1/99</strain>
        <plasmid evidence="3">pET45</plasmid>
    </source>
</reference>
<keyword evidence="3" id="KW-1185">Reference proteome</keyword>
<dbReference type="PANTHER" id="PTHR38467">
    <property type="match status" value="1"/>
</dbReference>
<dbReference type="Proteomes" id="UP000001726">
    <property type="component" value="Plasmid pET45"/>
</dbReference>
<proteinExistence type="predicted"/>
<dbReference type="NCBIfam" id="TIGR02746">
    <property type="entry name" value="TraC-F-type"/>
    <property type="match status" value="1"/>
</dbReference>
<dbReference type="Gene3D" id="1.10.8.730">
    <property type="match status" value="1"/>
</dbReference>
<gene>
    <name evidence="2" type="primary">traC</name>
    <name evidence="2" type="ordered locus">ETA_pET450150</name>
</gene>
<dbReference type="SUPFAM" id="SSF52540">
    <property type="entry name" value="P-loop containing nucleoside triphosphate hydrolases"/>
    <property type="match status" value="1"/>
</dbReference>
<dbReference type="OrthoDB" id="9816422at2"/>
<dbReference type="Pfam" id="PF11130">
    <property type="entry name" value="TraC_F_IV"/>
    <property type="match status" value="1"/>
</dbReference>